<evidence type="ECO:0000313" key="3">
    <source>
        <dbReference type="Proteomes" id="UP000006727"/>
    </source>
</evidence>
<dbReference type="Proteomes" id="UP000006727">
    <property type="component" value="Chromosome 20"/>
</dbReference>
<keyword evidence="3" id="KW-1185">Reference proteome</keyword>
<dbReference type="InParanoid" id="A0A2K1ITR1"/>
<dbReference type="EMBL" id="ABEU02000020">
    <property type="protein sequence ID" value="PNR32648.1"/>
    <property type="molecule type" value="Genomic_DNA"/>
</dbReference>
<reference evidence="2" key="3">
    <citation type="submission" date="2020-12" db="UniProtKB">
        <authorList>
            <consortium name="EnsemblPlants"/>
        </authorList>
    </citation>
    <scope>IDENTIFICATION</scope>
</reference>
<dbReference type="Gramene" id="Pp3c20_2221V3.1">
    <property type="protein sequence ID" value="PAC:32945186.CDS.1"/>
    <property type="gene ID" value="Pp3c20_2221"/>
</dbReference>
<gene>
    <name evidence="1" type="ORF">PHYPA_024590</name>
</gene>
<name>A0A2K1ITR1_PHYPA</name>
<dbReference type="AlphaFoldDB" id="A0A2K1ITR1"/>
<evidence type="ECO:0000313" key="2">
    <source>
        <dbReference type="EnsemblPlants" id="PAC:32945186.CDS.1"/>
    </source>
</evidence>
<sequence length="112" mass="12477">MHTHGNVPLSTFNLPTIIFCKEQTKYRLKRAIPLNNKRIQRVRSFERGVRQDACLSGMEVKGQWGKEEQNGGVVHPDDVAMYTDGPGVESGAAPLQSSVRNLEYDSLGVMSM</sequence>
<reference evidence="1 3" key="2">
    <citation type="journal article" date="2018" name="Plant J.">
        <title>The Physcomitrella patens chromosome-scale assembly reveals moss genome structure and evolution.</title>
        <authorList>
            <person name="Lang D."/>
            <person name="Ullrich K.K."/>
            <person name="Murat F."/>
            <person name="Fuchs J."/>
            <person name="Jenkins J."/>
            <person name="Haas F.B."/>
            <person name="Piednoel M."/>
            <person name="Gundlach H."/>
            <person name="Van Bel M."/>
            <person name="Meyberg R."/>
            <person name="Vives C."/>
            <person name="Morata J."/>
            <person name="Symeonidi A."/>
            <person name="Hiss M."/>
            <person name="Muchero W."/>
            <person name="Kamisugi Y."/>
            <person name="Saleh O."/>
            <person name="Blanc G."/>
            <person name="Decker E.L."/>
            <person name="van Gessel N."/>
            <person name="Grimwood J."/>
            <person name="Hayes R.D."/>
            <person name="Graham S.W."/>
            <person name="Gunter L.E."/>
            <person name="McDaniel S.F."/>
            <person name="Hoernstein S.N.W."/>
            <person name="Larsson A."/>
            <person name="Li F.W."/>
            <person name="Perroud P.F."/>
            <person name="Phillips J."/>
            <person name="Ranjan P."/>
            <person name="Rokshar D.S."/>
            <person name="Rothfels C.J."/>
            <person name="Schneider L."/>
            <person name="Shu S."/>
            <person name="Stevenson D.W."/>
            <person name="Thummler F."/>
            <person name="Tillich M."/>
            <person name="Villarreal Aguilar J.C."/>
            <person name="Widiez T."/>
            <person name="Wong G.K."/>
            <person name="Wymore A."/>
            <person name="Zhang Y."/>
            <person name="Zimmer A.D."/>
            <person name="Quatrano R.S."/>
            <person name="Mayer K.F.X."/>
            <person name="Goodstein D."/>
            <person name="Casacuberta J.M."/>
            <person name="Vandepoele K."/>
            <person name="Reski R."/>
            <person name="Cuming A.C."/>
            <person name="Tuskan G.A."/>
            <person name="Maumus F."/>
            <person name="Salse J."/>
            <person name="Schmutz J."/>
            <person name="Rensing S.A."/>
        </authorList>
    </citation>
    <scope>NUCLEOTIDE SEQUENCE [LARGE SCALE GENOMIC DNA]</scope>
    <source>
        <strain evidence="2 3">cv. Gransden 2004</strain>
    </source>
</reference>
<accession>A0A2K1ITR1</accession>
<reference evidence="1 3" key="1">
    <citation type="journal article" date="2008" name="Science">
        <title>The Physcomitrella genome reveals evolutionary insights into the conquest of land by plants.</title>
        <authorList>
            <person name="Rensing S."/>
            <person name="Lang D."/>
            <person name="Zimmer A."/>
            <person name="Terry A."/>
            <person name="Salamov A."/>
            <person name="Shapiro H."/>
            <person name="Nishiyama T."/>
            <person name="Perroud P.-F."/>
            <person name="Lindquist E."/>
            <person name="Kamisugi Y."/>
            <person name="Tanahashi T."/>
            <person name="Sakakibara K."/>
            <person name="Fujita T."/>
            <person name="Oishi K."/>
            <person name="Shin-I T."/>
            <person name="Kuroki Y."/>
            <person name="Toyoda A."/>
            <person name="Suzuki Y."/>
            <person name="Hashimoto A."/>
            <person name="Yamaguchi K."/>
            <person name="Sugano A."/>
            <person name="Kohara Y."/>
            <person name="Fujiyama A."/>
            <person name="Anterola A."/>
            <person name="Aoki S."/>
            <person name="Ashton N."/>
            <person name="Barbazuk W.B."/>
            <person name="Barker E."/>
            <person name="Bennetzen J."/>
            <person name="Bezanilla M."/>
            <person name="Blankenship R."/>
            <person name="Cho S.H."/>
            <person name="Dutcher S."/>
            <person name="Estelle M."/>
            <person name="Fawcett J.A."/>
            <person name="Gundlach H."/>
            <person name="Hanada K."/>
            <person name="Heyl A."/>
            <person name="Hicks K.A."/>
            <person name="Hugh J."/>
            <person name="Lohr M."/>
            <person name="Mayer K."/>
            <person name="Melkozernov A."/>
            <person name="Murata T."/>
            <person name="Nelson D."/>
            <person name="Pils B."/>
            <person name="Prigge M."/>
            <person name="Reiss B."/>
            <person name="Renner T."/>
            <person name="Rombauts S."/>
            <person name="Rushton P."/>
            <person name="Sanderfoot A."/>
            <person name="Schween G."/>
            <person name="Shiu S.-H."/>
            <person name="Stueber K."/>
            <person name="Theodoulou F.L."/>
            <person name="Tu H."/>
            <person name="Van de Peer Y."/>
            <person name="Verrier P.J."/>
            <person name="Waters E."/>
            <person name="Wood A."/>
            <person name="Yang L."/>
            <person name="Cove D."/>
            <person name="Cuming A."/>
            <person name="Hasebe M."/>
            <person name="Lucas S."/>
            <person name="Mishler D.B."/>
            <person name="Reski R."/>
            <person name="Grigoriev I."/>
            <person name="Quatrano R.S."/>
            <person name="Boore J.L."/>
        </authorList>
    </citation>
    <scope>NUCLEOTIDE SEQUENCE [LARGE SCALE GENOMIC DNA]</scope>
    <source>
        <strain evidence="2 3">cv. Gransden 2004</strain>
    </source>
</reference>
<organism evidence="1">
    <name type="scientific">Physcomitrium patens</name>
    <name type="common">Spreading-leaved earth moss</name>
    <name type="synonym">Physcomitrella patens</name>
    <dbReference type="NCBI Taxonomy" id="3218"/>
    <lineage>
        <taxon>Eukaryota</taxon>
        <taxon>Viridiplantae</taxon>
        <taxon>Streptophyta</taxon>
        <taxon>Embryophyta</taxon>
        <taxon>Bryophyta</taxon>
        <taxon>Bryophytina</taxon>
        <taxon>Bryopsida</taxon>
        <taxon>Funariidae</taxon>
        <taxon>Funariales</taxon>
        <taxon>Funariaceae</taxon>
        <taxon>Physcomitrium</taxon>
    </lineage>
</organism>
<dbReference type="EnsemblPlants" id="Pp3c20_2221V3.1">
    <property type="protein sequence ID" value="PAC:32945186.CDS.1"/>
    <property type="gene ID" value="Pp3c20_2221"/>
</dbReference>
<evidence type="ECO:0000313" key="1">
    <source>
        <dbReference type="EMBL" id="PNR32648.1"/>
    </source>
</evidence>
<proteinExistence type="predicted"/>
<protein>
    <submittedName>
        <fullName evidence="1 2">Uncharacterized protein</fullName>
    </submittedName>
</protein>